<accession>A0A498M5X7</accession>
<dbReference type="PANTHER" id="PTHR34153">
    <property type="entry name" value="SI:CH211-262H13.3-RELATED-RELATED"/>
    <property type="match status" value="1"/>
</dbReference>
<evidence type="ECO:0000313" key="2">
    <source>
        <dbReference type="Proteomes" id="UP000290572"/>
    </source>
</evidence>
<organism evidence="1 2">
    <name type="scientific">Labeo rohita</name>
    <name type="common">Indian major carp</name>
    <name type="synonym">Cyprinus rohita</name>
    <dbReference type="NCBI Taxonomy" id="84645"/>
    <lineage>
        <taxon>Eukaryota</taxon>
        <taxon>Metazoa</taxon>
        <taxon>Chordata</taxon>
        <taxon>Craniata</taxon>
        <taxon>Vertebrata</taxon>
        <taxon>Euteleostomi</taxon>
        <taxon>Actinopterygii</taxon>
        <taxon>Neopterygii</taxon>
        <taxon>Teleostei</taxon>
        <taxon>Ostariophysi</taxon>
        <taxon>Cypriniformes</taxon>
        <taxon>Cyprinidae</taxon>
        <taxon>Labeoninae</taxon>
        <taxon>Labeonini</taxon>
        <taxon>Labeo</taxon>
    </lineage>
</organism>
<dbReference type="AlphaFoldDB" id="A0A498M5X7"/>
<keyword evidence="2" id="KW-1185">Reference proteome</keyword>
<name>A0A498M5X7_LABRO</name>
<dbReference type="PANTHER" id="PTHR34153:SF2">
    <property type="entry name" value="SI:CH211-262H13.3-RELATED"/>
    <property type="match status" value="1"/>
</dbReference>
<gene>
    <name evidence="1" type="ORF">ROHU_029197</name>
</gene>
<evidence type="ECO:0000313" key="1">
    <source>
        <dbReference type="EMBL" id="RXN13065.1"/>
    </source>
</evidence>
<reference evidence="1 2" key="1">
    <citation type="submission" date="2018-03" db="EMBL/GenBank/DDBJ databases">
        <title>Draft genome sequence of Rohu Carp (Labeo rohita).</title>
        <authorList>
            <person name="Das P."/>
            <person name="Kushwaha B."/>
            <person name="Joshi C.G."/>
            <person name="Kumar D."/>
            <person name="Nagpure N.S."/>
            <person name="Sahoo L."/>
            <person name="Das S.P."/>
            <person name="Bit A."/>
            <person name="Patnaik S."/>
            <person name="Meher P.K."/>
            <person name="Jayasankar P."/>
            <person name="Koringa P.G."/>
            <person name="Patel N.V."/>
            <person name="Hinsu A.T."/>
            <person name="Kumar R."/>
            <person name="Pandey M."/>
            <person name="Agarwal S."/>
            <person name="Srivastava S."/>
            <person name="Singh M."/>
            <person name="Iquebal M.A."/>
            <person name="Jaiswal S."/>
            <person name="Angadi U.B."/>
            <person name="Kumar N."/>
            <person name="Raza M."/>
            <person name="Shah T.M."/>
            <person name="Rai A."/>
            <person name="Jena J.K."/>
        </authorList>
    </citation>
    <scope>NUCLEOTIDE SEQUENCE [LARGE SCALE GENOMIC DNA]</scope>
    <source>
        <strain evidence="1">DASCIFA01</strain>
        <tissue evidence="1">Testis</tissue>
    </source>
</reference>
<sequence>MKHCYWPPFKSTEKCMEAIQNKLNPETEGKPWEKLRIIFLRQYSTFEMAKEGKKEIIEYKERQTMYAVVTLQESDEVMVVASNWLSPDKKQCYWPPFKSTEKWMEAVQNRIKPETGGKPWEKLNINLHWENVTFEKAKERQKQIKEQKEQ</sequence>
<proteinExistence type="predicted"/>
<dbReference type="Proteomes" id="UP000290572">
    <property type="component" value="Unassembled WGS sequence"/>
</dbReference>
<protein>
    <submittedName>
        <fullName evidence="1">Uncharacterized protein</fullName>
    </submittedName>
</protein>
<dbReference type="EMBL" id="QBIY01013005">
    <property type="protein sequence ID" value="RXN13065.1"/>
    <property type="molecule type" value="Genomic_DNA"/>
</dbReference>
<comment type="caution">
    <text evidence="1">The sequence shown here is derived from an EMBL/GenBank/DDBJ whole genome shotgun (WGS) entry which is preliminary data.</text>
</comment>